<proteinExistence type="predicted"/>
<feature type="compositionally biased region" description="Low complexity" evidence="1">
    <location>
        <begin position="171"/>
        <end position="208"/>
    </location>
</feature>
<dbReference type="STRING" id="1367422.A0A178ZEX4"/>
<keyword evidence="2" id="KW-1133">Transmembrane helix</keyword>
<accession>A0A178ZEX4</accession>
<dbReference type="EMBL" id="LVYI01000006">
    <property type="protein sequence ID" value="OAP58340.1"/>
    <property type="molecule type" value="Genomic_DNA"/>
</dbReference>
<dbReference type="OrthoDB" id="5358884at2759"/>
<sequence length="331" mass="33377">MASTGSAVDYSSYSDKQVASSIDHGKEVVTPTQPYPDAYAYANPNNTNNDSTHGGSGGGGLEAVHHLLPDGQENPAWVERKTKRKICGLSSRAFIIAIAVVTALLVAAIIGGSIGGVLAHKNNSGSDKAESAQRSSTSPATAVSATATATATAGATTSPSATVEVVPFTFSSSSSSSTPSSSSSSATVETTTATGTSTSSTSISTASSQEGTYNCPADNNEEYVSSVDATATWTILCNTDWPAGVAALSEGTVYDLDAVIAYSVQSCIDQCVENNLSGGGCQAVVYGANITLALSRSGITGNCFLKNDRGAQNSVDNSGQVEAAYASSLSA</sequence>
<keyword evidence="2" id="KW-0472">Membrane</keyword>
<evidence type="ECO:0000313" key="4">
    <source>
        <dbReference type="Proteomes" id="UP000078343"/>
    </source>
</evidence>
<dbReference type="RefSeq" id="XP_018691707.1">
    <property type="nucleotide sequence ID" value="XM_018838939.1"/>
</dbReference>
<evidence type="ECO:0000256" key="2">
    <source>
        <dbReference type="SAM" id="Phobius"/>
    </source>
</evidence>
<gene>
    <name evidence="3" type="ORF">AYL99_07430</name>
</gene>
<dbReference type="AlphaFoldDB" id="A0A178ZEX4"/>
<feature type="region of interest" description="Disordered" evidence="1">
    <location>
        <begin position="21"/>
        <end position="66"/>
    </location>
</feature>
<evidence type="ECO:0008006" key="5">
    <source>
        <dbReference type="Google" id="ProtNLM"/>
    </source>
</evidence>
<comment type="caution">
    <text evidence="3">The sequence shown here is derived from an EMBL/GenBank/DDBJ whole genome shotgun (WGS) entry which is preliminary data.</text>
</comment>
<keyword evidence="4" id="KW-1185">Reference proteome</keyword>
<feature type="transmembrane region" description="Helical" evidence="2">
    <location>
        <begin position="93"/>
        <end position="118"/>
    </location>
</feature>
<evidence type="ECO:0000313" key="3">
    <source>
        <dbReference type="EMBL" id="OAP58340.1"/>
    </source>
</evidence>
<feature type="compositionally biased region" description="Low complexity" evidence="1">
    <location>
        <begin position="35"/>
        <end position="50"/>
    </location>
</feature>
<keyword evidence="2" id="KW-0812">Transmembrane</keyword>
<organism evidence="3 4">
    <name type="scientific">Fonsecaea erecta</name>
    <dbReference type="NCBI Taxonomy" id="1367422"/>
    <lineage>
        <taxon>Eukaryota</taxon>
        <taxon>Fungi</taxon>
        <taxon>Dikarya</taxon>
        <taxon>Ascomycota</taxon>
        <taxon>Pezizomycotina</taxon>
        <taxon>Eurotiomycetes</taxon>
        <taxon>Chaetothyriomycetidae</taxon>
        <taxon>Chaetothyriales</taxon>
        <taxon>Herpotrichiellaceae</taxon>
        <taxon>Fonsecaea</taxon>
    </lineage>
</organism>
<evidence type="ECO:0000256" key="1">
    <source>
        <dbReference type="SAM" id="MobiDB-lite"/>
    </source>
</evidence>
<feature type="region of interest" description="Disordered" evidence="1">
    <location>
        <begin position="171"/>
        <end position="216"/>
    </location>
</feature>
<protein>
    <recommendedName>
        <fullName evidence="5">Apple domain-containing protein</fullName>
    </recommendedName>
</protein>
<feature type="region of interest" description="Disordered" evidence="1">
    <location>
        <begin position="122"/>
        <end position="143"/>
    </location>
</feature>
<name>A0A178ZEX4_9EURO</name>
<dbReference type="Proteomes" id="UP000078343">
    <property type="component" value="Unassembled WGS sequence"/>
</dbReference>
<dbReference type="GeneID" id="30011598"/>
<reference evidence="3 4" key="1">
    <citation type="submission" date="2016-04" db="EMBL/GenBank/DDBJ databases">
        <title>Draft genome of Fonsecaea erecta CBS 125763.</title>
        <authorList>
            <person name="Weiss V.A."/>
            <person name="Vicente V.A."/>
            <person name="Raittz R.T."/>
            <person name="Moreno L.F."/>
            <person name="De Souza E.M."/>
            <person name="Pedrosa F.O."/>
            <person name="Steffens M.B."/>
            <person name="Faoro H."/>
            <person name="Tadra-Sfeir M.Z."/>
            <person name="Najafzadeh M.J."/>
            <person name="Felipe M.S."/>
            <person name="Teixeira M."/>
            <person name="Sun J."/>
            <person name="Xi L."/>
            <person name="Gomes R."/>
            <person name="De Azevedo C.M."/>
            <person name="Salgado C.G."/>
            <person name="Da Silva M.B."/>
            <person name="Nascimento M.F."/>
            <person name="Queiroz-Telles F."/>
            <person name="Attili D.S."/>
            <person name="Gorbushina A."/>
        </authorList>
    </citation>
    <scope>NUCLEOTIDE SEQUENCE [LARGE SCALE GENOMIC DNA]</scope>
    <source>
        <strain evidence="3 4">CBS 125763</strain>
    </source>
</reference>